<evidence type="ECO:0000313" key="2">
    <source>
        <dbReference type="Proteomes" id="UP000294933"/>
    </source>
</evidence>
<protein>
    <submittedName>
        <fullName evidence="1">Uncharacterized protein</fullName>
    </submittedName>
</protein>
<dbReference type="STRING" id="50990.A0A4Y7Q0I0"/>
<gene>
    <name evidence="1" type="ORF">BD410DRAFT_791085</name>
</gene>
<evidence type="ECO:0000313" key="1">
    <source>
        <dbReference type="EMBL" id="TDL20300.1"/>
    </source>
</evidence>
<dbReference type="VEuPathDB" id="FungiDB:BD410DRAFT_791085"/>
<sequence length="324" mass="35961">MVLIFIPVLLVLVLVPVYLFMSPSLRDISSFLYTRIGESYNYLTDGEVNIGPEYSILRHCRPFVVYQGVKTSVPVTVLGVKPLPSDRRVFLQRRGYRTAMFGWYVGGLLGGSKLPGIEVTPTTQSAFTSLSSSQQSQYEKDITRLFPSHSSLQQIPLETLQVHIPVSSGDGYFRLRVTTGKSSKSIAESPVFRVGSLSLSSAHPQGASMFGLVPELVVRSAFITVRTTAWATFYASFPLLKIAEWTPGPWRAYALRILYSHSLTPDQQSQISGNIAKGKVQLQKANESIYRKVPFGAVGVRTVADLQRDEEMGRVGILYKWEGN</sequence>
<dbReference type="AlphaFoldDB" id="A0A4Y7Q0I0"/>
<name>A0A4Y7Q0I0_9AGAM</name>
<reference evidence="1 2" key="1">
    <citation type="submission" date="2018-06" db="EMBL/GenBank/DDBJ databases">
        <title>A transcriptomic atlas of mushroom development highlights an independent origin of complex multicellularity.</title>
        <authorList>
            <consortium name="DOE Joint Genome Institute"/>
            <person name="Krizsan K."/>
            <person name="Almasi E."/>
            <person name="Merenyi Z."/>
            <person name="Sahu N."/>
            <person name="Viragh M."/>
            <person name="Koszo T."/>
            <person name="Mondo S."/>
            <person name="Kiss B."/>
            <person name="Balint B."/>
            <person name="Kues U."/>
            <person name="Barry K."/>
            <person name="Hegedus J.C."/>
            <person name="Henrissat B."/>
            <person name="Johnson J."/>
            <person name="Lipzen A."/>
            <person name="Ohm R."/>
            <person name="Nagy I."/>
            <person name="Pangilinan J."/>
            <person name="Yan J."/>
            <person name="Xiong Y."/>
            <person name="Grigoriev I.V."/>
            <person name="Hibbett D.S."/>
            <person name="Nagy L.G."/>
        </authorList>
    </citation>
    <scope>NUCLEOTIDE SEQUENCE [LARGE SCALE GENOMIC DNA]</scope>
    <source>
        <strain evidence="1 2">SZMC22713</strain>
    </source>
</reference>
<accession>A0A4Y7Q0I0</accession>
<organism evidence="1 2">
    <name type="scientific">Rickenella mellea</name>
    <dbReference type="NCBI Taxonomy" id="50990"/>
    <lineage>
        <taxon>Eukaryota</taxon>
        <taxon>Fungi</taxon>
        <taxon>Dikarya</taxon>
        <taxon>Basidiomycota</taxon>
        <taxon>Agaricomycotina</taxon>
        <taxon>Agaricomycetes</taxon>
        <taxon>Hymenochaetales</taxon>
        <taxon>Rickenellaceae</taxon>
        <taxon>Rickenella</taxon>
    </lineage>
</organism>
<dbReference type="OrthoDB" id="276388at2759"/>
<dbReference type="EMBL" id="ML170189">
    <property type="protein sequence ID" value="TDL20300.1"/>
    <property type="molecule type" value="Genomic_DNA"/>
</dbReference>
<proteinExistence type="predicted"/>
<dbReference type="Proteomes" id="UP000294933">
    <property type="component" value="Unassembled WGS sequence"/>
</dbReference>
<keyword evidence="2" id="KW-1185">Reference proteome</keyword>